<evidence type="ECO:0000256" key="2">
    <source>
        <dbReference type="ARBA" id="ARBA00023163"/>
    </source>
</evidence>
<dbReference type="PANTHER" id="PTHR31636">
    <property type="entry name" value="OSJNBA0084A10.13 PROTEIN-RELATED"/>
    <property type="match status" value="1"/>
</dbReference>
<feature type="short sequence motif" description="VHIID" evidence="3">
    <location>
        <begin position="278"/>
        <end position="282"/>
    </location>
</feature>
<evidence type="ECO:0000256" key="4">
    <source>
        <dbReference type="SAM" id="MobiDB-lite"/>
    </source>
</evidence>
<evidence type="ECO:0000313" key="7">
    <source>
        <dbReference type="Proteomes" id="UP000197138"/>
    </source>
</evidence>
<gene>
    <name evidence="5" type="ORF">CDL15_Pgr007268</name>
    <name evidence="6" type="ORF">CRG98_011846</name>
</gene>
<dbReference type="Proteomes" id="UP000197138">
    <property type="component" value="Unassembled WGS sequence"/>
</dbReference>
<dbReference type="InterPro" id="IPR005202">
    <property type="entry name" value="TF_GRAS"/>
</dbReference>
<reference evidence="5" key="2">
    <citation type="submission" date="2017-06" db="EMBL/GenBank/DDBJ databases">
        <title>The pomegranate genome and the genomics of punicalagin biosynthesis.</title>
        <authorList>
            <person name="Xu C."/>
        </authorList>
    </citation>
    <scope>NUCLEOTIDE SEQUENCE [LARGE SCALE GENOMIC DNA]</scope>
    <source>
        <tissue evidence="5">Fresh leaf</tissue>
    </source>
</reference>
<evidence type="ECO:0000313" key="6">
    <source>
        <dbReference type="EMBL" id="PKI67633.1"/>
    </source>
</evidence>
<comment type="similarity">
    <text evidence="3">Belongs to the GRAS family.</text>
</comment>
<name>A0A218X943_PUNGR</name>
<dbReference type="Proteomes" id="UP000233551">
    <property type="component" value="Unassembled WGS sequence"/>
</dbReference>
<dbReference type="STRING" id="22663.A0A218X943"/>
<feature type="region of interest" description="SAW" evidence="3">
    <location>
        <begin position="466"/>
        <end position="540"/>
    </location>
</feature>
<keyword evidence="1" id="KW-0805">Transcription regulation</keyword>
<dbReference type="PROSITE" id="PS50985">
    <property type="entry name" value="GRAS"/>
    <property type="match status" value="1"/>
</dbReference>
<feature type="region of interest" description="Disordered" evidence="4">
    <location>
        <begin position="31"/>
        <end position="75"/>
    </location>
</feature>
<dbReference type="EMBL" id="MTKT01002214">
    <property type="protein sequence ID" value="OWM81230.1"/>
    <property type="molecule type" value="Genomic_DNA"/>
</dbReference>
<feature type="region of interest" description="Disordered" evidence="4">
    <location>
        <begin position="111"/>
        <end position="147"/>
    </location>
</feature>
<proteinExistence type="inferred from homology"/>
<evidence type="ECO:0000313" key="5">
    <source>
        <dbReference type="EMBL" id="OWM81230.1"/>
    </source>
</evidence>
<evidence type="ECO:0000256" key="1">
    <source>
        <dbReference type="ARBA" id="ARBA00023015"/>
    </source>
</evidence>
<dbReference type="Pfam" id="PF03514">
    <property type="entry name" value="GRAS"/>
    <property type="match status" value="1"/>
</dbReference>
<feature type="compositionally biased region" description="Basic and acidic residues" evidence="4">
    <location>
        <begin position="127"/>
        <end position="147"/>
    </location>
</feature>
<feature type="region of interest" description="Leucine repeat I (LRI)" evidence="3">
    <location>
        <begin position="168"/>
        <end position="228"/>
    </location>
</feature>
<feature type="region of interest" description="VHIID" evidence="3">
    <location>
        <begin position="247"/>
        <end position="312"/>
    </location>
</feature>
<keyword evidence="2" id="KW-0804">Transcription</keyword>
<keyword evidence="8" id="KW-1185">Reference proteome</keyword>
<evidence type="ECO:0000256" key="3">
    <source>
        <dbReference type="PROSITE-ProRule" id="PRU01191"/>
    </source>
</evidence>
<reference evidence="7" key="1">
    <citation type="journal article" date="2017" name="Plant J.">
        <title>The pomegranate (Punica granatum L.) genome and the genomics of punicalagin biosynthesis.</title>
        <authorList>
            <person name="Qin G."/>
            <person name="Xu C."/>
            <person name="Ming R."/>
            <person name="Tang H."/>
            <person name="Guyot R."/>
            <person name="Kramer E.M."/>
            <person name="Hu Y."/>
            <person name="Yi X."/>
            <person name="Qi Y."/>
            <person name="Xu X."/>
            <person name="Gao Z."/>
            <person name="Pan H."/>
            <person name="Jian J."/>
            <person name="Tian Y."/>
            <person name="Yue Z."/>
            <person name="Xu Y."/>
        </authorList>
    </citation>
    <scope>NUCLEOTIDE SEQUENCE [LARGE SCALE GENOMIC DNA]</scope>
    <source>
        <strain evidence="7">cv. Dabenzi</strain>
    </source>
</reference>
<comment type="caution">
    <text evidence="3">Lacks conserved residue(s) required for the propagation of feature annotation.</text>
</comment>
<dbReference type="EMBL" id="PGOL01000589">
    <property type="protein sequence ID" value="PKI67633.1"/>
    <property type="molecule type" value="Genomic_DNA"/>
</dbReference>
<sequence>MDSHPLYRYSGAGAGLPSRFETLRFDVNNSLNSPFSANSDSENATPLSESREQPSSTDNFSGVSPSYNSSLDTSSYFERSSPSVEACEVFSQNENYTLWELEEVLMGPQMSGREEKEDLATPPNVSFRKDASIPEPEGKATTRKWDSEQPGSQFLVAENPSPQDIPSGDLKQLLVACAKAISDEKIKQFDQLIEKARNKVSISGEPIQRLGAYLIEGLVARKESSGTNIYRALRCREPESKDMLSYMQILYEICPYLKFGYMAANGAIAETCRHEDYIHIIDFQIAQGTQWLTLLQALAARPGGPPRVRITGIDDPVSRFARGAGLDAVEGRLAAISEKFCIPVEFHGLPEFAPKVTLEMLCVRPREALVVNFPLVLHHMPDESVDVNNPRDGLLRLVKSLSPKVVTVVEQESNTNTAPFMNRFEETLDYYLAMFESIDVTLPRDSKERINVEQHCLARDIVNIIASEGRERVERHELLGKWRSRFTMAGFRPYPLSSFVNSVIANLLRCYSEHYSLVEKDGSMLLGWKRRNLISASAWY</sequence>
<dbReference type="AlphaFoldDB" id="A0A218X943"/>
<reference evidence="6 8" key="3">
    <citation type="submission" date="2017-11" db="EMBL/GenBank/DDBJ databases">
        <title>De-novo sequencing of pomegranate (Punica granatum L.) genome.</title>
        <authorList>
            <person name="Akparov Z."/>
            <person name="Amiraslanov A."/>
            <person name="Hajiyeva S."/>
            <person name="Abbasov M."/>
            <person name="Kaur K."/>
            <person name="Hamwieh A."/>
            <person name="Solovyev V."/>
            <person name="Salamov A."/>
            <person name="Braich B."/>
            <person name="Kosarev P."/>
            <person name="Mahmoud A."/>
            <person name="Hajiyev E."/>
            <person name="Babayeva S."/>
            <person name="Izzatullayeva V."/>
            <person name="Mammadov A."/>
            <person name="Mammadov A."/>
            <person name="Sharifova S."/>
            <person name="Ojaghi J."/>
            <person name="Eynullazada K."/>
            <person name="Bayramov B."/>
            <person name="Abdulazimova A."/>
            <person name="Shahmuradov I."/>
        </authorList>
    </citation>
    <scope>NUCLEOTIDE SEQUENCE [LARGE SCALE GENOMIC DNA]</scope>
    <source>
        <strain evidence="6">AG2017</strain>
        <strain evidence="8">cv. AG2017</strain>
        <tissue evidence="6">Leaf</tissue>
    </source>
</reference>
<evidence type="ECO:0000313" key="8">
    <source>
        <dbReference type="Proteomes" id="UP000233551"/>
    </source>
</evidence>
<accession>A0A218X943</accession>
<organism evidence="5 7">
    <name type="scientific">Punica granatum</name>
    <name type="common">Pomegranate</name>
    <dbReference type="NCBI Taxonomy" id="22663"/>
    <lineage>
        <taxon>Eukaryota</taxon>
        <taxon>Viridiplantae</taxon>
        <taxon>Streptophyta</taxon>
        <taxon>Embryophyta</taxon>
        <taxon>Tracheophyta</taxon>
        <taxon>Spermatophyta</taxon>
        <taxon>Magnoliopsida</taxon>
        <taxon>eudicotyledons</taxon>
        <taxon>Gunneridae</taxon>
        <taxon>Pentapetalae</taxon>
        <taxon>rosids</taxon>
        <taxon>malvids</taxon>
        <taxon>Myrtales</taxon>
        <taxon>Lythraceae</taxon>
        <taxon>Punica</taxon>
    </lineage>
</organism>
<protein>
    <submittedName>
        <fullName evidence="5">Uncharacterized protein</fullName>
    </submittedName>
</protein>
<comment type="caution">
    <text evidence="5">The sequence shown here is derived from an EMBL/GenBank/DDBJ whole genome shotgun (WGS) entry which is preliminary data.</text>
</comment>